<organism evidence="1 2">
    <name type="scientific">Lunatimonas lonarensis</name>
    <dbReference type="NCBI Taxonomy" id="1232681"/>
    <lineage>
        <taxon>Bacteria</taxon>
        <taxon>Pseudomonadati</taxon>
        <taxon>Bacteroidota</taxon>
        <taxon>Cytophagia</taxon>
        <taxon>Cytophagales</taxon>
        <taxon>Cyclobacteriaceae</taxon>
    </lineage>
</organism>
<proteinExistence type="predicted"/>
<keyword evidence="2" id="KW-1185">Reference proteome</keyword>
<comment type="caution">
    <text evidence="1">The sequence shown here is derived from an EMBL/GenBank/DDBJ whole genome shotgun (WGS) entry which is preliminary data.</text>
</comment>
<gene>
    <name evidence="1" type="ORF">ADIS_0504</name>
</gene>
<dbReference type="AlphaFoldDB" id="R7ZXM7"/>
<evidence type="ECO:0000313" key="1">
    <source>
        <dbReference type="EMBL" id="EON78911.1"/>
    </source>
</evidence>
<accession>R7ZXM7</accession>
<name>R7ZXM7_9BACT</name>
<reference evidence="1 2" key="1">
    <citation type="submission" date="2013-02" db="EMBL/GenBank/DDBJ databases">
        <title>A novel strain isolated from Lonar lake, Maharashtra, India.</title>
        <authorList>
            <person name="Singh A."/>
        </authorList>
    </citation>
    <scope>NUCLEOTIDE SEQUENCE [LARGE SCALE GENOMIC DNA]</scope>
    <source>
        <strain evidence="1 2">AK24</strain>
    </source>
</reference>
<evidence type="ECO:0000313" key="2">
    <source>
        <dbReference type="Proteomes" id="UP000013909"/>
    </source>
</evidence>
<dbReference type="EMBL" id="AQHR01000021">
    <property type="protein sequence ID" value="EON78911.1"/>
    <property type="molecule type" value="Genomic_DNA"/>
</dbReference>
<dbReference type="Proteomes" id="UP000013909">
    <property type="component" value="Unassembled WGS sequence"/>
</dbReference>
<sequence length="56" mass="6535">MTHEPSKIKPIYSEIYRMTYVQKNALAIFSPPRHLRLGYTTAPLNIKENFPQDISN</sequence>
<protein>
    <submittedName>
        <fullName evidence="1">Uncharacterized protein</fullName>
    </submittedName>
</protein>